<comment type="subcellular location">
    <subcellularLocation>
        <location evidence="1">Nucleus</location>
    </subcellularLocation>
</comment>
<evidence type="ECO:0000313" key="11">
    <source>
        <dbReference type="EMBL" id="KAK4409420.1"/>
    </source>
</evidence>
<gene>
    <name evidence="11" type="ORF">Sango_0015000</name>
</gene>
<evidence type="ECO:0000256" key="6">
    <source>
        <dbReference type="ARBA" id="ARBA00023163"/>
    </source>
</evidence>
<evidence type="ECO:0000259" key="10">
    <source>
        <dbReference type="PROSITE" id="PS50808"/>
    </source>
</evidence>
<keyword evidence="5" id="KW-0805">Transcription regulation</keyword>
<evidence type="ECO:0000256" key="7">
    <source>
        <dbReference type="ARBA" id="ARBA00023242"/>
    </source>
</evidence>
<dbReference type="GO" id="GO:0003677">
    <property type="term" value="F:DNA binding"/>
    <property type="evidence" value="ECO:0007669"/>
    <property type="project" value="InterPro"/>
</dbReference>
<evidence type="ECO:0000256" key="2">
    <source>
        <dbReference type="ARBA" id="ARBA00022723"/>
    </source>
</evidence>
<dbReference type="PANTHER" id="PTHR46481:SF10">
    <property type="entry name" value="ZINC FINGER BED DOMAIN-CONTAINING PROTEIN 39"/>
    <property type="match status" value="1"/>
</dbReference>
<evidence type="ECO:0000256" key="8">
    <source>
        <dbReference type="PROSITE-ProRule" id="PRU00027"/>
    </source>
</evidence>
<accession>A0AAE1XCT9</accession>
<feature type="domain" description="BED-type" evidence="10">
    <location>
        <begin position="60"/>
        <end position="116"/>
    </location>
</feature>
<reference evidence="11" key="1">
    <citation type="submission" date="2020-06" db="EMBL/GenBank/DDBJ databases">
        <authorList>
            <person name="Li T."/>
            <person name="Hu X."/>
            <person name="Zhang T."/>
            <person name="Song X."/>
            <person name="Zhang H."/>
            <person name="Dai N."/>
            <person name="Sheng W."/>
            <person name="Hou X."/>
            <person name="Wei L."/>
        </authorList>
    </citation>
    <scope>NUCLEOTIDE SEQUENCE</scope>
    <source>
        <strain evidence="11">K16</strain>
        <tissue evidence="11">Leaf</tissue>
    </source>
</reference>
<dbReference type="EMBL" id="JACGWL010000001">
    <property type="protein sequence ID" value="KAK4409420.1"/>
    <property type="molecule type" value="Genomic_DNA"/>
</dbReference>
<keyword evidence="4" id="KW-0862">Zinc</keyword>
<reference evidence="11" key="2">
    <citation type="journal article" date="2024" name="Plant">
        <title>Genomic evolution and insights into agronomic trait innovations of Sesamum species.</title>
        <authorList>
            <person name="Miao H."/>
            <person name="Wang L."/>
            <person name="Qu L."/>
            <person name="Liu H."/>
            <person name="Sun Y."/>
            <person name="Le M."/>
            <person name="Wang Q."/>
            <person name="Wei S."/>
            <person name="Zheng Y."/>
            <person name="Lin W."/>
            <person name="Duan Y."/>
            <person name="Cao H."/>
            <person name="Xiong S."/>
            <person name="Wang X."/>
            <person name="Wei L."/>
            <person name="Li C."/>
            <person name="Ma Q."/>
            <person name="Ju M."/>
            <person name="Zhao R."/>
            <person name="Li G."/>
            <person name="Mu C."/>
            <person name="Tian Q."/>
            <person name="Mei H."/>
            <person name="Zhang T."/>
            <person name="Gao T."/>
            <person name="Zhang H."/>
        </authorList>
    </citation>
    <scope>NUCLEOTIDE SEQUENCE</scope>
    <source>
        <strain evidence="11">K16</strain>
    </source>
</reference>
<name>A0AAE1XCT9_9LAMI</name>
<dbReference type="InterPro" id="IPR036236">
    <property type="entry name" value="Znf_C2H2_sf"/>
</dbReference>
<dbReference type="GO" id="GO:0008270">
    <property type="term" value="F:zinc ion binding"/>
    <property type="evidence" value="ECO:0007669"/>
    <property type="project" value="UniProtKB-KW"/>
</dbReference>
<evidence type="ECO:0000256" key="5">
    <source>
        <dbReference type="ARBA" id="ARBA00023015"/>
    </source>
</evidence>
<keyword evidence="6" id="KW-0804">Transcription</keyword>
<keyword evidence="7" id="KW-0539">Nucleus</keyword>
<comment type="caution">
    <text evidence="11">The sequence shown here is derived from an EMBL/GenBank/DDBJ whole genome shotgun (WGS) entry which is preliminary data.</text>
</comment>
<evidence type="ECO:0000313" key="12">
    <source>
        <dbReference type="Proteomes" id="UP001289374"/>
    </source>
</evidence>
<dbReference type="PROSITE" id="PS50808">
    <property type="entry name" value="ZF_BED"/>
    <property type="match status" value="1"/>
</dbReference>
<protein>
    <recommendedName>
        <fullName evidence="10">BED-type domain-containing protein</fullName>
    </recommendedName>
</protein>
<dbReference type="GO" id="GO:0009791">
    <property type="term" value="P:post-embryonic development"/>
    <property type="evidence" value="ECO:0007669"/>
    <property type="project" value="UniProtKB-ARBA"/>
</dbReference>
<dbReference type="Proteomes" id="UP001289374">
    <property type="component" value="Unassembled WGS sequence"/>
</dbReference>
<keyword evidence="12" id="KW-1185">Reference proteome</keyword>
<dbReference type="InterPro" id="IPR052035">
    <property type="entry name" value="ZnF_BED_domain_contain"/>
</dbReference>
<keyword evidence="2" id="KW-0479">Metal-binding</keyword>
<keyword evidence="3 8" id="KW-0863">Zinc-finger</keyword>
<dbReference type="SMART" id="SM00614">
    <property type="entry name" value="ZnF_BED"/>
    <property type="match status" value="1"/>
</dbReference>
<dbReference type="GO" id="GO:0005634">
    <property type="term" value="C:nucleus"/>
    <property type="evidence" value="ECO:0007669"/>
    <property type="project" value="UniProtKB-SubCell"/>
</dbReference>
<evidence type="ECO:0000256" key="3">
    <source>
        <dbReference type="ARBA" id="ARBA00022771"/>
    </source>
</evidence>
<evidence type="ECO:0000256" key="9">
    <source>
        <dbReference type="SAM" id="MobiDB-lite"/>
    </source>
</evidence>
<dbReference type="AlphaFoldDB" id="A0AAE1XCT9"/>
<feature type="compositionally biased region" description="Low complexity" evidence="9">
    <location>
        <begin position="19"/>
        <end position="29"/>
    </location>
</feature>
<proteinExistence type="predicted"/>
<dbReference type="PANTHER" id="PTHR46481">
    <property type="entry name" value="ZINC FINGER BED DOMAIN-CONTAINING PROTEIN 4"/>
    <property type="match status" value="1"/>
</dbReference>
<evidence type="ECO:0000256" key="1">
    <source>
        <dbReference type="ARBA" id="ARBA00004123"/>
    </source>
</evidence>
<dbReference type="SUPFAM" id="SSF57667">
    <property type="entry name" value="beta-beta-alpha zinc fingers"/>
    <property type="match status" value="1"/>
</dbReference>
<feature type="region of interest" description="Disordered" evidence="9">
    <location>
        <begin position="1"/>
        <end position="61"/>
    </location>
</feature>
<evidence type="ECO:0000256" key="4">
    <source>
        <dbReference type="ARBA" id="ARBA00022833"/>
    </source>
</evidence>
<sequence>MEQEGNIAESNLEKSKTASSGSKGNSISSTAPIPKRKSEDNNSRVPQKLKKTQPNRSKNNITSQIWNHFTMIEGCDPPRVACYYCGEDYAADRHNNGTTSLWRHLENRCTKYPNKKDKSQKSIIDFAKPGVENDSAFGKMKKLDTEGIRKSLAKMMIMDELPFKMVEGGGFRDYSQALEPRFVVPSRIVVAKDCMKLYVEEKKVLKKLLKSQRELFISKNSKSPHMPKVGLCYKPINIEVAIGEIEKYEEMHEEFMTASSSIAYDVDD</sequence>
<dbReference type="InterPro" id="IPR003656">
    <property type="entry name" value="Znf_BED"/>
</dbReference>
<organism evidence="11 12">
    <name type="scientific">Sesamum angolense</name>
    <dbReference type="NCBI Taxonomy" id="2727404"/>
    <lineage>
        <taxon>Eukaryota</taxon>
        <taxon>Viridiplantae</taxon>
        <taxon>Streptophyta</taxon>
        <taxon>Embryophyta</taxon>
        <taxon>Tracheophyta</taxon>
        <taxon>Spermatophyta</taxon>
        <taxon>Magnoliopsida</taxon>
        <taxon>eudicotyledons</taxon>
        <taxon>Gunneridae</taxon>
        <taxon>Pentapetalae</taxon>
        <taxon>asterids</taxon>
        <taxon>lamiids</taxon>
        <taxon>Lamiales</taxon>
        <taxon>Pedaliaceae</taxon>
        <taxon>Sesamum</taxon>
    </lineage>
</organism>
<dbReference type="SUPFAM" id="SSF140996">
    <property type="entry name" value="Hermes dimerisation domain"/>
    <property type="match status" value="1"/>
</dbReference>
<dbReference type="Pfam" id="PF02892">
    <property type="entry name" value="zf-BED"/>
    <property type="match status" value="1"/>
</dbReference>